<dbReference type="EMBL" id="MUTJ01000053">
    <property type="protein sequence ID" value="ONU85003.1"/>
    <property type="molecule type" value="Genomic_DNA"/>
</dbReference>
<proteinExistence type="predicted"/>
<protein>
    <submittedName>
        <fullName evidence="3">Uncharacterized protein</fullName>
    </submittedName>
</protein>
<dbReference type="OrthoDB" id="9107021at2"/>
<reference evidence="3 4" key="1">
    <citation type="submission" date="2016-08" db="EMBL/GenBank/DDBJ databases">
        <authorList>
            <person name="Seilhamer J.J."/>
        </authorList>
    </citation>
    <scope>NUCLEOTIDE SEQUENCE [LARGE SCALE GENOMIC DNA]</scope>
    <source>
        <strain evidence="3 4">VC14762</strain>
    </source>
</reference>
<organism evidence="3 4">
    <name type="scientific">Burkholderia cenocepacia</name>
    <dbReference type="NCBI Taxonomy" id="95486"/>
    <lineage>
        <taxon>Bacteria</taxon>
        <taxon>Pseudomonadati</taxon>
        <taxon>Pseudomonadota</taxon>
        <taxon>Betaproteobacteria</taxon>
        <taxon>Burkholderiales</taxon>
        <taxon>Burkholderiaceae</taxon>
        <taxon>Burkholderia</taxon>
        <taxon>Burkholderia cepacia complex</taxon>
    </lineage>
</organism>
<evidence type="ECO:0000256" key="2">
    <source>
        <dbReference type="SAM" id="Phobius"/>
    </source>
</evidence>
<keyword evidence="2" id="KW-0472">Membrane</keyword>
<keyword evidence="2" id="KW-1133">Transmembrane helix</keyword>
<sequence>MNLNPEGVAKAVYVGFLLVLWAALIKLGINDSTLIDVIKALIGVIVGWHGINEWGGMRRAAQPMVGVATLGGYQPVGDPPAPRATVTNNFTMTPSAARAPEVPASPPGAQP</sequence>
<dbReference type="Proteomes" id="UP000188543">
    <property type="component" value="Unassembled WGS sequence"/>
</dbReference>
<evidence type="ECO:0000313" key="4">
    <source>
        <dbReference type="Proteomes" id="UP000188543"/>
    </source>
</evidence>
<evidence type="ECO:0000313" key="3">
    <source>
        <dbReference type="EMBL" id="ONU85003.1"/>
    </source>
</evidence>
<dbReference type="AlphaFoldDB" id="A0A1V2W3A6"/>
<evidence type="ECO:0000256" key="1">
    <source>
        <dbReference type="SAM" id="MobiDB-lite"/>
    </source>
</evidence>
<comment type="caution">
    <text evidence="3">The sequence shown here is derived from an EMBL/GenBank/DDBJ whole genome shotgun (WGS) entry which is preliminary data.</text>
</comment>
<feature type="transmembrane region" description="Helical" evidence="2">
    <location>
        <begin position="12"/>
        <end position="29"/>
    </location>
</feature>
<keyword evidence="2" id="KW-0812">Transmembrane</keyword>
<gene>
    <name evidence="3" type="ORF">A8E72_16530</name>
</gene>
<accession>A0A1V2W3A6</accession>
<feature type="compositionally biased region" description="Polar residues" evidence="1">
    <location>
        <begin position="85"/>
        <end position="94"/>
    </location>
</feature>
<feature type="region of interest" description="Disordered" evidence="1">
    <location>
        <begin position="81"/>
        <end position="111"/>
    </location>
</feature>
<name>A0A1V2W3A6_9BURK</name>
<dbReference type="RefSeq" id="WP_048986605.1">
    <property type="nucleotide sequence ID" value="NZ_CADETK010000010.1"/>
</dbReference>